<gene>
    <name evidence="2" type="ORF">ZIOFF_056222</name>
</gene>
<protein>
    <submittedName>
        <fullName evidence="2">Uncharacterized protein</fullName>
    </submittedName>
</protein>
<accession>A0A8J5FGU9</accession>
<sequence length="103" mass="11365">MRLPVFVSSTRDPVRLISRGSLMRAPALASPSVFVVVGIVSPLLDPRPSGFWALFVVGFFLDRCSTCSRLVVTLALLMLRQQGILSLFYGACSLNRITFDLFI</sequence>
<evidence type="ECO:0000313" key="3">
    <source>
        <dbReference type="Proteomes" id="UP000734854"/>
    </source>
</evidence>
<feature type="transmembrane region" description="Helical" evidence="1">
    <location>
        <begin position="50"/>
        <end position="79"/>
    </location>
</feature>
<dbReference type="AlphaFoldDB" id="A0A8J5FGU9"/>
<dbReference type="Proteomes" id="UP000734854">
    <property type="component" value="Unassembled WGS sequence"/>
</dbReference>
<name>A0A8J5FGU9_ZINOF</name>
<keyword evidence="1" id="KW-0472">Membrane</keyword>
<evidence type="ECO:0000256" key="1">
    <source>
        <dbReference type="SAM" id="Phobius"/>
    </source>
</evidence>
<comment type="caution">
    <text evidence="2">The sequence shown here is derived from an EMBL/GenBank/DDBJ whole genome shotgun (WGS) entry which is preliminary data.</text>
</comment>
<keyword evidence="1" id="KW-1133">Transmembrane helix</keyword>
<dbReference type="EMBL" id="JACMSC010000015">
    <property type="protein sequence ID" value="KAG6487632.1"/>
    <property type="molecule type" value="Genomic_DNA"/>
</dbReference>
<feature type="transmembrane region" description="Helical" evidence="1">
    <location>
        <begin position="21"/>
        <end position="44"/>
    </location>
</feature>
<evidence type="ECO:0000313" key="2">
    <source>
        <dbReference type="EMBL" id="KAG6487632.1"/>
    </source>
</evidence>
<proteinExistence type="predicted"/>
<organism evidence="2 3">
    <name type="scientific">Zingiber officinale</name>
    <name type="common">Ginger</name>
    <name type="synonym">Amomum zingiber</name>
    <dbReference type="NCBI Taxonomy" id="94328"/>
    <lineage>
        <taxon>Eukaryota</taxon>
        <taxon>Viridiplantae</taxon>
        <taxon>Streptophyta</taxon>
        <taxon>Embryophyta</taxon>
        <taxon>Tracheophyta</taxon>
        <taxon>Spermatophyta</taxon>
        <taxon>Magnoliopsida</taxon>
        <taxon>Liliopsida</taxon>
        <taxon>Zingiberales</taxon>
        <taxon>Zingiberaceae</taxon>
        <taxon>Zingiber</taxon>
    </lineage>
</organism>
<keyword evidence="3" id="KW-1185">Reference proteome</keyword>
<keyword evidence="1" id="KW-0812">Transmembrane</keyword>
<reference evidence="2 3" key="1">
    <citation type="submission" date="2020-08" db="EMBL/GenBank/DDBJ databases">
        <title>Plant Genome Project.</title>
        <authorList>
            <person name="Zhang R.-G."/>
        </authorList>
    </citation>
    <scope>NUCLEOTIDE SEQUENCE [LARGE SCALE GENOMIC DNA]</scope>
    <source>
        <tissue evidence="2">Rhizome</tissue>
    </source>
</reference>